<dbReference type="InterPro" id="IPR003660">
    <property type="entry name" value="HAMP_dom"/>
</dbReference>
<keyword evidence="5" id="KW-0597">Phosphoprotein</keyword>
<gene>
    <name evidence="16" type="ORF">KOI35_23475</name>
</gene>
<evidence type="ECO:0000313" key="16">
    <source>
        <dbReference type="EMBL" id="MBU2666471.1"/>
    </source>
</evidence>
<evidence type="ECO:0000259" key="15">
    <source>
        <dbReference type="PROSITE" id="PS50885"/>
    </source>
</evidence>
<evidence type="ECO:0000256" key="8">
    <source>
        <dbReference type="ARBA" id="ARBA00022741"/>
    </source>
</evidence>
<dbReference type="PROSITE" id="PS50109">
    <property type="entry name" value="HIS_KIN"/>
    <property type="match status" value="1"/>
</dbReference>
<dbReference type="PROSITE" id="PS50885">
    <property type="entry name" value="HAMP"/>
    <property type="match status" value="1"/>
</dbReference>
<evidence type="ECO:0000256" key="12">
    <source>
        <dbReference type="ARBA" id="ARBA00023012"/>
    </source>
</evidence>
<accession>A0ABS5YTS9</accession>
<dbReference type="Pfam" id="PF00512">
    <property type="entry name" value="HisKA"/>
    <property type="match status" value="1"/>
</dbReference>
<keyword evidence="13" id="KW-0472">Membrane</keyword>
<sequence>MRKTLTGQVVLVTVATAVVSVLITAAVAIPVSIRSINTQLRAELQEKSAIAVELLATERPAARERIVQSLRRDGIDVYLIRRGAVDKAGLPDRIVRQVAGGTLVDARAQVDGRMSFVAGRPLSGVNSGVVLSKEVASGIAARVLSTVWIALLAGLIGGILAGALLARFIARPIRRAAGAAARLSAGDRSVRIARSGPAEAAELADAVNQLASALQVSEGREREFLLSVSHELRTPLATLRGYAEALADGVVGPDGAEKAGATMLAEAERLERLVSDLLVLSRLEAADLPIDVVPVDLVELVGAAGEAWTARCGTDGPVLRVELPDHPVVVHTDPGRIRQVIDGLCENALRVVPAGQPLILAVRGNTIEIRDGGPGFTDDDLAVAFDRGALNHRYRGIRKVGSGLGLALAARLVTRLGGRITAGHAPEGGAMFTVEMPPAGFTAGMPRAG</sequence>
<dbReference type="Gene3D" id="6.10.340.10">
    <property type="match status" value="1"/>
</dbReference>
<keyword evidence="9" id="KW-0418">Kinase</keyword>
<evidence type="ECO:0000256" key="6">
    <source>
        <dbReference type="ARBA" id="ARBA00022679"/>
    </source>
</evidence>
<keyword evidence="12" id="KW-0902">Two-component regulatory system</keyword>
<comment type="caution">
    <text evidence="16">The sequence shown here is derived from an EMBL/GenBank/DDBJ whole genome shotgun (WGS) entry which is preliminary data.</text>
</comment>
<dbReference type="Gene3D" id="1.10.287.130">
    <property type="match status" value="1"/>
</dbReference>
<comment type="catalytic activity">
    <reaction evidence="1">
        <text>ATP + protein L-histidine = ADP + protein N-phospho-L-histidine.</text>
        <dbReference type="EC" id="2.7.13.3"/>
    </reaction>
</comment>
<keyword evidence="6" id="KW-0808">Transferase</keyword>
<dbReference type="InterPro" id="IPR050980">
    <property type="entry name" value="2C_sensor_his_kinase"/>
</dbReference>
<feature type="transmembrane region" description="Helical" evidence="13">
    <location>
        <begin position="147"/>
        <end position="166"/>
    </location>
</feature>
<protein>
    <recommendedName>
        <fullName evidence="3">histidine kinase</fullName>
        <ecNumber evidence="3">2.7.13.3</ecNumber>
    </recommendedName>
</protein>
<dbReference type="Proteomes" id="UP001519654">
    <property type="component" value="Unassembled WGS sequence"/>
</dbReference>
<dbReference type="Pfam" id="PF00672">
    <property type="entry name" value="HAMP"/>
    <property type="match status" value="1"/>
</dbReference>
<evidence type="ECO:0000256" key="13">
    <source>
        <dbReference type="SAM" id="Phobius"/>
    </source>
</evidence>
<dbReference type="SUPFAM" id="SSF47384">
    <property type="entry name" value="Homodimeric domain of signal transducing histidine kinase"/>
    <property type="match status" value="1"/>
</dbReference>
<dbReference type="EC" id="2.7.13.3" evidence="3"/>
<dbReference type="SMART" id="SM00304">
    <property type="entry name" value="HAMP"/>
    <property type="match status" value="1"/>
</dbReference>
<evidence type="ECO:0000256" key="11">
    <source>
        <dbReference type="ARBA" id="ARBA00022989"/>
    </source>
</evidence>
<keyword evidence="10" id="KW-0067">ATP-binding</keyword>
<dbReference type="InterPro" id="IPR036097">
    <property type="entry name" value="HisK_dim/P_sf"/>
</dbReference>
<dbReference type="SUPFAM" id="SSF55874">
    <property type="entry name" value="ATPase domain of HSP90 chaperone/DNA topoisomerase II/histidine kinase"/>
    <property type="match status" value="1"/>
</dbReference>
<dbReference type="CDD" id="cd00082">
    <property type="entry name" value="HisKA"/>
    <property type="match status" value="1"/>
</dbReference>
<evidence type="ECO:0000256" key="9">
    <source>
        <dbReference type="ARBA" id="ARBA00022777"/>
    </source>
</evidence>
<dbReference type="SUPFAM" id="SSF158472">
    <property type="entry name" value="HAMP domain-like"/>
    <property type="match status" value="1"/>
</dbReference>
<keyword evidence="11 13" id="KW-1133">Transmembrane helix</keyword>
<evidence type="ECO:0000256" key="2">
    <source>
        <dbReference type="ARBA" id="ARBA00004651"/>
    </source>
</evidence>
<name>A0ABS5YTS9_9ACTN</name>
<evidence type="ECO:0000256" key="5">
    <source>
        <dbReference type="ARBA" id="ARBA00022553"/>
    </source>
</evidence>
<evidence type="ECO:0000256" key="3">
    <source>
        <dbReference type="ARBA" id="ARBA00012438"/>
    </source>
</evidence>
<dbReference type="SMART" id="SM00388">
    <property type="entry name" value="HisKA"/>
    <property type="match status" value="1"/>
</dbReference>
<keyword evidence="4" id="KW-1003">Cell membrane</keyword>
<dbReference type="InterPro" id="IPR003594">
    <property type="entry name" value="HATPase_dom"/>
</dbReference>
<reference evidence="16 17" key="1">
    <citation type="submission" date="2021-06" db="EMBL/GenBank/DDBJ databases">
        <title>Actinoplanes lichenicola sp. nov., and Actinoplanes ovalisporus sp. nov., isolated from lichen in Thailand.</title>
        <authorList>
            <person name="Saeng-In P."/>
            <person name="Kanchanasin P."/>
            <person name="Yuki M."/>
            <person name="Kudo T."/>
            <person name="Ohkuma M."/>
            <person name="Phongsopitanun W."/>
            <person name="Tanasupawat S."/>
        </authorList>
    </citation>
    <scope>NUCLEOTIDE SEQUENCE [LARGE SCALE GENOMIC DNA]</scope>
    <source>
        <strain evidence="16 17">NBRC 110975</strain>
    </source>
</reference>
<dbReference type="InterPro" id="IPR003661">
    <property type="entry name" value="HisK_dim/P_dom"/>
</dbReference>
<evidence type="ECO:0000256" key="1">
    <source>
        <dbReference type="ARBA" id="ARBA00000085"/>
    </source>
</evidence>
<keyword evidence="8" id="KW-0547">Nucleotide-binding</keyword>
<dbReference type="PANTHER" id="PTHR44936:SF9">
    <property type="entry name" value="SENSOR PROTEIN CREC"/>
    <property type="match status" value="1"/>
</dbReference>
<keyword evidence="17" id="KW-1185">Reference proteome</keyword>
<evidence type="ECO:0000256" key="7">
    <source>
        <dbReference type="ARBA" id="ARBA00022692"/>
    </source>
</evidence>
<dbReference type="EMBL" id="JAHKKG010000007">
    <property type="protein sequence ID" value="MBU2666471.1"/>
    <property type="molecule type" value="Genomic_DNA"/>
</dbReference>
<dbReference type="SMART" id="SM00387">
    <property type="entry name" value="HATPase_c"/>
    <property type="match status" value="1"/>
</dbReference>
<dbReference type="PANTHER" id="PTHR44936">
    <property type="entry name" value="SENSOR PROTEIN CREC"/>
    <property type="match status" value="1"/>
</dbReference>
<organism evidence="16 17">
    <name type="scientific">Paractinoplanes bogorensis</name>
    <dbReference type="NCBI Taxonomy" id="1610840"/>
    <lineage>
        <taxon>Bacteria</taxon>
        <taxon>Bacillati</taxon>
        <taxon>Actinomycetota</taxon>
        <taxon>Actinomycetes</taxon>
        <taxon>Micromonosporales</taxon>
        <taxon>Micromonosporaceae</taxon>
        <taxon>Paractinoplanes</taxon>
    </lineage>
</organism>
<dbReference type="RefSeq" id="WP_215790058.1">
    <property type="nucleotide sequence ID" value="NZ_JAHKKG010000007.1"/>
</dbReference>
<proteinExistence type="predicted"/>
<dbReference type="Pfam" id="PF02518">
    <property type="entry name" value="HATPase_c"/>
    <property type="match status" value="1"/>
</dbReference>
<comment type="subcellular location">
    <subcellularLocation>
        <location evidence="2">Cell membrane</location>
        <topology evidence="2">Multi-pass membrane protein</topology>
    </subcellularLocation>
</comment>
<feature type="domain" description="Histidine kinase" evidence="14">
    <location>
        <begin position="227"/>
        <end position="440"/>
    </location>
</feature>
<evidence type="ECO:0000313" key="17">
    <source>
        <dbReference type="Proteomes" id="UP001519654"/>
    </source>
</evidence>
<feature type="domain" description="HAMP" evidence="15">
    <location>
        <begin position="167"/>
        <end position="219"/>
    </location>
</feature>
<dbReference type="InterPro" id="IPR036890">
    <property type="entry name" value="HATPase_C_sf"/>
</dbReference>
<evidence type="ECO:0000256" key="10">
    <source>
        <dbReference type="ARBA" id="ARBA00022840"/>
    </source>
</evidence>
<keyword evidence="7 13" id="KW-0812">Transmembrane</keyword>
<evidence type="ECO:0000259" key="14">
    <source>
        <dbReference type="PROSITE" id="PS50109"/>
    </source>
</evidence>
<dbReference type="Gene3D" id="3.30.565.10">
    <property type="entry name" value="Histidine kinase-like ATPase, C-terminal domain"/>
    <property type="match status" value="1"/>
</dbReference>
<evidence type="ECO:0000256" key="4">
    <source>
        <dbReference type="ARBA" id="ARBA00022475"/>
    </source>
</evidence>
<dbReference type="InterPro" id="IPR005467">
    <property type="entry name" value="His_kinase_dom"/>
</dbReference>